<dbReference type="AlphaFoldDB" id="A0A1M6SHB6"/>
<reference evidence="1 2" key="1">
    <citation type="submission" date="2016-11" db="EMBL/GenBank/DDBJ databases">
        <authorList>
            <person name="Jaros S."/>
            <person name="Januszkiewicz K."/>
            <person name="Wedrychowicz H."/>
        </authorList>
    </citation>
    <scope>NUCLEOTIDE SEQUENCE [LARGE SCALE GENOMIC DNA]</scope>
    <source>
        <strain evidence="1 2">DSM 15480</strain>
    </source>
</reference>
<evidence type="ECO:0000313" key="1">
    <source>
        <dbReference type="EMBL" id="SHK44036.1"/>
    </source>
</evidence>
<accession>A0A1M6SHB6</accession>
<dbReference type="EMBL" id="FQZY01000049">
    <property type="protein sequence ID" value="SHK44036.1"/>
    <property type="molecule type" value="Genomic_DNA"/>
</dbReference>
<gene>
    <name evidence="1" type="ORF">SAMN02745243_02951</name>
</gene>
<organism evidence="1 2">
    <name type="scientific">Hespellia stercorisuis DSM 15480</name>
    <dbReference type="NCBI Taxonomy" id="1121950"/>
    <lineage>
        <taxon>Bacteria</taxon>
        <taxon>Bacillati</taxon>
        <taxon>Bacillota</taxon>
        <taxon>Clostridia</taxon>
        <taxon>Lachnospirales</taxon>
        <taxon>Lachnospiraceae</taxon>
        <taxon>Hespellia</taxon>
    </lineage>
</organism>
<dbReference type="STRING" id="1121950.SAMN02745243_02951"/>
<evidence type="ECO:0000313" key="2">
    <source>
        <dbReference type="Proteomes" id="UP000184301"/>
    </source>
</evidence>
<sequence>MLYQRSSYERSLIFNPEYEFIGIFADRGISGFSRNMAVQFFFGYELFRDGGETMTWVPYNNGNTIGTKGSENGTILSDEEFGGSVRITVEECPSYSAITCGVYGAMVHTAFFDKKDSEEKYKSMKRELEEFILLDTTDEEECAFYDAFTSKY</sequence>
<proteinExistence type="predicted"/>
<dbReference type="RefSeq" id="WP_242945448.1">
    <property type="nucleotide sequence ID" value="NZ_FQZY01000049.1"/>
</dbReference>
<dbReference type="Proteomes" id="UP000184301">
    <property type="component" value="Unassembled WGS sequence"/>
</dbReference>
<keyword evidence="2" id="KW-1185">Reference proteome</keyword>
<name>A0A1M6SHB6_9FIRM</name>
<protein>
    <submittedName>
        <fullName evidence="1">Uncharacterized protein</fullName>
    </submittedName>
</protein>